<dbReference type="InterPro" id="IPR036397">
    <property type="entry name" value="RNaseH_sf"/>
</dbReference>
<dbReference type="Gene3D" id="3.30.420.10">
    <property type="entry name" value="Ribonuclease H-like superfamily/Ribonuclease H"/>
    <property type="match status" value="1"/>
</dbReference>
<reference evidence="3 4" key="1">
    <citation type="journal article" date="2017" name="Mol. Plant">
        <title>The Genome of Medicinal Plant Macleaya cordata Provides New Insights into Benzylisoquinoline Alkaloids Metabolism.</title>
        <authorList>
            <person name="Liu X."/>
            <person name="Liu Y."/>
            <person name="Huang P."/>
            <person name="Ma Y."/>
            <person name="Qing Z."/>
            <person name="Tang Q."/>
            <person name="Cao H."/>
            <person name="Cheng P."/>
            <person name="Zheng Y."/>
            <person name="Yuan Z."/>
            <person name="Zhou Y."/>
            <person name="Liu J."/>
            <person name="Tang Z."/>
            <person name="Zhuo Y."/>
            <person name="Zhang Y."/>
            <person name="Yu L."/>
            <person name="Huang J."/>
            <person name="Yang P."/>
            <person name="Peng Q."/>
            <person name="Zhang J."/>
            <person name="Jiang W."/>
            <person name="Zhang Z."/>
            <person name="Lin K."/>
            <person name="Ro D.K."/>
            <person name="Chen X."/>
            <person name="Xiong X."/>
            <person name="Shang Y."/>
            <person name="Huang S."/>
            <person name="Zeng J."/>
        </authorList>
    </citation>
    <scope>NUCLEOTIDE SEQUENCE [LARGE SCALE GENOMIC DNA]</scope>
    <source>
        <strain evidence="4">cv. BLH2017</strain>
        <tissue evidence="3">Root</tissue>
    </source>
</reference>
<dbReference type="Proteomes" id="UP000195402">
    <property type="component" value="Unassembled WGS sequence"/>
</dbReference>
<feature type="domain" description="RNase H type-1" evidence="2">
    <location>
        <begin position="214"/>
        <end position="331"/>
    </location>
</feature>
<dbReference type="Pfam" id="PF13456">
    <property type="entry name" value="RVT_3"/>
    <property type="match status" value="1"/>
</dbReference>
<dbReference type="PANTHER" id="PTHR47723:SF19">
    <property type="entry name" value="POLYNUCLEOTIDYL TRANSFERASE, RIBONUCLEASE H-LIKE SUPERFAMILY PROTEIN"/>
    <property type="match status" value="1"/>
</dbReference>
<dbReference type="STRING" id="56857.A0A200PRR0"/>
<dbReference type="AlphaFoldDB" id="A0A200PRR0"/>
<dbReference type="GO" id="GO:0004523">
    <property type="term" value="F:RNA-DNA hybrid ribonuclease activity"/>
    <property type="evidence" value="ECO:0007669"/>
    <property type="project" value="InterPro"/>
</dbReference>
<organism evidence="3 4">
    <name type="scientific">Macleaya cordata</name>
    <name type="common">Five-seeded plume-poppy</name>
    <name type="synonym">Bocconia cordata</name>
    <dbReference type="NCBI Taxonomy" id="56857"/>
    <lineage>
        <taxon>Eukaryota</taxon>
        <taxon>Viridiplantae</taxon>
        <taxon>Streptophyta</taxon>
        <taxon>Embryophyta</taxon>
        <taxon>Tracheophyta</taxon>
        <taxon>Spermatophyta</taxon>
        <taxon>Magnoliopsida</taxon>
        <taxon>Ranunculales</taxon>
        <taxon>Papaveraceae</taxon>
        <taxon>Papaveroideae</taxon>
        <taxon>Macleaya</taxon>
    </lineage>
</organism>
<sequence length="362" mass="41267">MLLLLGCSYTLMLQSLISPTSIPIIVPSFYNWTPPIVVVSLLCDDLMRTLNTTLRKLKSWSRKSFGNVADRVQLIKDELLFLQHNPPSDDNREKIAALTDKFNELTDMEATFWQQRAHSQYIKDYDRNTKYFHASATNRRVVTALGLFKCRMVLGPRILKYNTCNSILAILGVKVMSVDDKYLGHTLLKPKSRVASYDDLLEKCRTRLQSWMSSYLSHAGIIIRDYRGSFIAGNCFFDGQWTGIDGALEAEARAFLKGLELARDLRFHTVTLEGDSQMIVSYLTDDRLKFPWRIRSVILDCREIMSSFNHIQIQHVTRKANQAAHQLAAYAFSSRSCFSWRGLAPSCITSTLLADMSTHVVS</sequence>
<dbReference type="PANTHER" id="PTHR47723">
    <property type="entry name" value="OS05G0353850 PROTEIN"/>
    <property type="match status" value="1"/>
</dbReference>
<evidence type="ECO:0000313" key="3">
    <source>
        <dbReference type="EMBL" id="OVA00900.1"/>
    </source>
</evidence>
<dbReference type="InParanoid" id="A0A200PRR0"/>
<evidence type="ECO:0000256" key="1">
    <source>
        <dbReference type="SAM" id="SignalP"/>
    </source>
</evidence>
<dbReference type="InterPro" id="IPR012337">
    <property type="entry name" value="RNaseH-like_sf"/>
</dbReference>
<dbReference type="EMBL" id="MVGT01004285">
    <property type="protein sequence ID" value="OVA00900.1"/>
    <property type="molecule type" value="Genomic_DNA"/>
</dbReference>
<dbReference type="InterPro" id="IPR044730">
    <property type="entry name" value="RNase_H-like_dom_plant"/>
</dbReference>
<keyword evidence="1" id="KW-0732">Signal</keyword>
<dbReference type="SUPFAM" id="SSF53098">
    <property type="entry name" value="Ribonuclease H-like"/>
    <property type="match status" value="1"/>
</dbReference>
<evidence type="ECO:0000313" key="4">
    <source>
        <dbReference type="Proteomes" id="UP000195402"/>
    </source>
</evidence>
<dbReference type="OrthoDB" id="1935089at2759"/>
<accession>A0A200PRR0</accession>
<feature type="chain" id="PRO_5012465123" description="RNase H type-1 domain-containing protein" evidence="1">
    <location>
        <begin position="20"/>
        <end position="362"/>
    </location>
</feature>
<evidence type="ECO:0000259" key="2">
    <source>
        <dbReference type="Pfam" id="PF13456"/>
    </source>
</evidence>
<dbReference type="InterPro" id="IPR002156">
    <property type="entry name" value="RNaseH_domain"/>
</dbReference>
<dbReference type="InterPro" id="IPR053151">
    <property type="entry name" value="RNase_H-like"/>
</dbReference>
<gene>
    <name evidence="3" type="ORF">BVC80_9081g62</name>
</gene>
<dbReference type="CDD" id="cd06222">
    <property type="entry name" value="RNase_H_like"/>
    <property type="match status" value="1"/>
</dbReference>
<keyword evidence="4" id="KW-1185">Reference proteome</keyword>
<protein>
    <recommendedName>
        <fullName evidence="2">RNase H type-1 domain-containing protein</fullName>
    </recommendedName>
</protein>
<name>A0A200PRR0_MACCD</name>
<proteinExistence type="predicted"/>
<feature type="signal peptide" evidence="1">
    <location>
        <begin position="1"/>
        <end position="19"/>
    </location>
</feature>
<comment type="caution">
    <text evidence="3">The sequence shown here is derived from an EMBL/GenBank/DDBJ whole genome shotgun (WGS) entry which is preliminary data.</text>
</comment>
<dbReference type="GO" id="GO:0003676">
    <property type="term" value="F:nucleic acid binding"/>
    <property type="evidence" value="ECO:0007669"/>
    <property type="project" value="InterPro"/>
</dbReference>